<dbReference type="Pfam" id="PF21365">
    <property type="entry name" value="Glyco_hydro_31_3rd"/>
    <property type="match status" value="1"/>
</dbReference>
<evidence type="ECO:0000259" key="6">
    <source>
        <dbReference type="Pfam" id="PF01055"/>
    </source>
</evidence>
<feature type="domain" description="Glycosyl hydrolase family 31 C-terminal" evidence="7">
    <location>
        <begin position="318"/>
        <end position="405"/>
    </location>
</feature>
<keyword evidence="4 5" id="KW-0326">Glycosidase</keyword>
<evidence type="ECO:0000256" key="1">
    <source>
        <dbReference type="ARBA" id="ARBA00007806"/>
    </source>
</evidence>
<dbReference type="Gene3D" id="2.60.40.1180">
    <property type="entry name" value="Golgi alpha-mannosidase II"/>
    <property type="match status" value="2"/>
</dbReference>
<evidence type="ECO:0000313" key="8">
    <source>
        <dbReference type="EMBL" id="LAA08091.1"/>
    </source>
</evidence>
<dbReference type="OrthoDB" id="6412956at2759"/>
<dbReference type="CDD" id="cd06602">
    <property type="entry name" value="GH31_MGAM_SI_GAA"/>
    <property type="match status" value="1"/>
</dbReference>
<dbReference type="InterPro" id="IPR000322">
    <property type="entry name" value="Glyco_hydro_31_TIM"/>
</dbReference>
<dbReference type="GO" id="GO:0004553">
    <property type="term" value="F:hydrolase activity, hydrolyzing O-glycosyl compounds"/>
    <property type="evidence" value="ECO:0007669"/>
    <property type="project" value="InterPro"/>
</dbReference>
<protein>
    <submittedName>
        <fullName evidence="8">Maltase-glucoamylase, intestinal</fullName>
    </submittedName>
</protein>
<accession>A0A2L2YIX6</accession>
<comment type="similarity">
    <text evidence="1 5">Belongs to the glycosyl hydrolase 31 family.</text>
</comment>
<keyword evidence="2 5" id="KW-0378">Hydrolase</keyword>
<dbReference type="Gene3D" id="3.20.20.80">
    <property type="entry name" value="Glycosidases"/>
    <property type="match status" value="1"/>
</dbReference>
<dbReference type="PANTHER" id="PTHR22762">
    <property type="entry name" value="ALPHA-GLUCOSIDASE"/>
    <property type="match status" value="1"/>
</dbReference>
<proteinExistence type="evidence at transcript level"/>
<evidence type="ECO:0000259" key="7">
    <source>
        <dbReference type="Pfam" id="PF21365"/>
    </source>
</evidence>
<evidence type="ECO:0000256" key="2">
    <source>
        <dbReference type="ARBA" id="ARBA00022801"/>
    </source>
</evidence>
<keyword evidence="3" id="KW-0325">Glycoprotein</keyword>
<dbReference type="InterPro" id="IPR048395">
    <property type="entry name" value="Glyco_hydro_31_C"/>
</dbReference>
<evidence type="ECO:0000256" key="5">
    <source>
        <dbReference type="RuleBase" id="RU361185"/>
    </source>
</evidence>
<dbReference type="InterPro" id="IPR013780">
    <property type="entry name" value="Glyco_hydro_b"/>
</dbReference>
<dbReference type="EMBL" id="IAAA01023153">
    <property type="protein sequence ID" value="LAA08091.1"/>
    <property type="molecule type" value="mRNA"/>
</dbReference>
<feature type="domain" description="Glycoside hydrolase family 31 TIM barrel" evidence="6">
    <location>
        <begin position="1"/>
        <end position="310"/>
    </location>
</feature>
<organism evidence="8">
    <name type="scientific">Parasteatoda tepidariorum</name>
    <name type="common">Common house spider</name>
    <name type="synonym">Achaearanea tepidariorum</name>
    <dbReference type="NCBI Taxonomy" id="114398"/>
    <lineage>
        <taxon>Eukaryota</taxon>
        <taxon>Metazoa</taxon>
        <taxon>Ecdysozoa</taxon>
        <taxon>Arthropoda</taxon>
        <taxon>Chelicerata</taxon>
        <taxon>Arachnida</taxon>
        <taxon>Araneae</taxon>
        <taxon>Araneomorphae</taxon>
        <taxon>Entelegynae</taxon>
        <taxon>Araneoidea</taxon>
        <taxon>Theridiidae</taxon>
        <taxon>Parasteatoda</taxon>
    </lineage>
</organism>
<evidence type="ECO:0000256" key="3">
    <source>
        <dbReference type="ARBA" id="ARBA00023180"/>
    </source>
</evidence>
<dbReference type="Pfam" id="PF01055">
    <property type="entry name" value="Glyco_hydro_31_2nd"/>
    <property type="match status" value="1"/>
</dbReference>
<dbReference type="AlphaFoldDB" id="A0A2L2YIX6"/>
<dbReference type="PANTHER" id="PTHR22762:SF133">
    <property type="entry name" value="P-TYPE DOMAIN-CONTAINING PROTEIN"/>
    <property type="match status" value="1"/>
</dbReference>
<reference evidence="8" key="1">
    <citation type="journal article" date="2016" name="Mol. Ecol. Resour.">
        <title>Evaluation of the impact of RNA preservation methods of spiders for de novo transcriptome assembly.</title>
        <authorList>
            <person name="Kono N."/>
            <person name="Nakamura H."/>
            <person name="Ito Y."/>
            <person name="Tomita M."/>
            <person name="Arakawa K."/>
        </authorList>
    </citation>
    <scope>NUCLEOTIDE SEQUENCE</scope>
    <source>
        <tissue evidence="8">Whole body</tissue>
    </source>
</reference>
<dbReference type="SUPFAM" id="SSF51445">
    <property type="entry name" value="(Trans)glycosidases"/>
    <property type="match status" value="1"/>
</dbReference>
<evidence type="ECO:0000256" key="4">
    <source>
        <dbReference type="ARBA" id="ARBA00023295"/>
    </source>
</evidence>
<dbReference type="FunFam" id="2.60.40.1180:FF:000001">
    <property type="entry name" value="Maltase-glucoamylase, intestinal"/>
    <property type="match status" value="1"/>
</dbReference>
<name>A0A2L2YIX6_PARTP</name>
<dbReference type="GO" id="GO:0005975">
    <property type="term" value="P:carbohydrate metabolic process"/>
    <property type="evidence" value="ECO:0007669"/>
    <property type="project" value="InterPro"/>
</dbReference>
<dbReference type="InterPro" id="IPR017853">
    <property type="entry name" value="GH"/>
</dbReference>
<dbReference type="SUPFAM" id="SSF51011">
    <property type="entry name" value="Glycosyl hydrolase domain"/>
    <property type="match status" value="1"/>
</dbReference>
<sequence>MSSYKDFTYDSKHFQDLPVFIDELHEKGKKVIIVLDPVVASNKTLESNYPALDVGMNRGIFVKVNDSYLEGQMWPGKVYYPDFTNPDVRPYWTQMCTEFRKFVKFDGLWLDKNEPSNFVDGSLNGCGRNSLNYPPYGVGVHGSILGGKLFEKTICMDAVHSVGKHYDIHNLYGYFQSNVTYRTLAIIIPGNRPMVLSRSTFPGSGRFVSHSLGENLSTWDHLRSSIPGILNFNLFGIPFVGADICGFQLNVTQELCLRWMQLGAFYPLSRNHNSLYSKDQDPASFGNEFVKQVNKALYTRYELLPYLYTLFHLAHTEGSTVARPLLHEFPRDKETWDISYQFLWGPALLISPIVAEGEAAVDVYFPNGIWYDFYKGMIVKEGKGLHDTLLDEGRINLHVRGGYILPIQKPNVTTSLSRKQPMGLFVAPGEQGTAKGLLFWDDGTSYETHEHKTYLLLEANYQKSGFKAVLRTNFTLGTFPEAHNVYFGYMTICNQPTKPTNILLNDLPLNNDRWTYDKESQVLRLQKLEHVITEKVELTIVYN</sequence>